<evidence type="ECO:0000256" key="3">
    <source>
        <dbReference type="ARBA" id="ARBA00021907"/>
    </source>
</evidence>
<feature type="transmembrane region" description="Helical" evidence="11">
    <location>
        <begin position="46"/>
        <end position="71"/>
    </location>
</feature>
<comment type="caution">
    <text evidence="14">The sequence shown here is derived from an EMBL/GenBank/DDBJ whole genome shotgun (WGS) entry which is preliminary data.</text>
</comment>
<keyword evidence="9 10" id="KW-0131">Cell cycle</keyword>
<comment type="subcellular location">
    <subcellularLocation>
        <location evidence="1">Cell membrane</location>
        <topology evidence="1">Multi-pass membrane protein</topology>
    </subcellularLocation>
</comment>
<evidence type="ECO:0000256" key="5">
    <source>
        <dbReference type="ARBA" id="ARBA00022618"/>
    </source>
</evidence>
<evidence type="ECO:0000256" key="8">
    <source>
        <dbReference type="ARBA" id="ARBA00023136"/>
    </source>
</evidence>
<evidence type="ECO:0000256" key="11">
    <source>
        <dbReference type="SAM" id="Phobius"/>
    </source>
</evidence>
<feature type="domain" description="FtsX extracellular" evidence="13">
    <location>
        <begin position="83"/>
        <end position="172"/>
    </location>
</feature>
<feature type="transmembrane region" description="Helical" evidence="11">
    <location>
        <begin position="203"/>
        <end position="223"/>
    </location>
</feature>
<evidence type="ECO:0000256" key="6">
    <source>
        <dbReference type="ARBA" id="ARBA00022692"/>
    </source>
</evidence>
<gene>
    <name evidence="14" type="ORF">A2650_01230</name>
</gene>
<organism evidence="14 15">
    <name type="scientific">Candidatus Yanofskybacteria bacterium RIFCSPHIGHO2_01_FULL_41_53</name>
    <dbReference type="NCBI Taxonomy" id="1802663"/>
    <lineage>
        <taxon>Bacteria</taxon>
        <taxon>Candidatus Yanofskyibacteriota</taxon>
    </lineage>
</organism>
<dbReference type="Gene3D" id="3.30.70.3040">
    <property type="match status" value="1"/>
</dbReference>
<evidence type="ECO:0000259" key="12">
    <source>
        <dbReference type="Pfam" id="PF02687"/>
    </source>
</evidence>
<dbReference type="Pfam" id="PF18075">
    <property type="entry name" value="FtsX_ECD"/>
    <property type="match status" value="1"/>
</dbReference>
<keyword evidence="5 10" id="KW-0132">Cell division</keyword>
<keyword evidence="4 10" id="KW-1003">Cell membrane</keyword>
<evidence type="ECO:0000256" key="9">
    <source>
        <dbReference type="ARBA" id="ARBA00023306"/>
    </source>
</evidence>
<feature type="transmembrane region" description="Helical" evidence="11">
    <location>
        <begin position="257"/>
        <end position="278"/>
    </location>
</feature>
<dbReference type="GO" id="GO:0005886">
    <property type="term" value="C:plasma membrane"/>
    <property type="evidence" value="ECO:0007669"/>
    <property type="project" value="UniProtKB-SubCell"/>
</dbReference>
<keyword evidence="7 11" id="KW-1133">Transmembrane helix</keyword>
<evidence type="ECO:0000256" key="1">
    <source>
        <dbReference type="ARBA" id="ARBA00004651"/>
    </source>
</evidence>
<feature type="transmembrane region" description="Helical" evidence="11">
    <location>
        <begin position="298"/>
        <end position="321"/>
    </location>
</feature>
<proteinExistence type="inferred from homology"/>
<evidence type="ECO:0000259" key="13">
    <source>
        <dbReference type="Pfam" id="PF18075"/>
    </source>
</evidence>
<accession>A0A1F8EGQ7</accession>
<evidence type="ECO:0000313" key="14">
    <source>
        <dbReference type="EMBL" id="OGN00017.1"/>
    </source>
</evidence>
<dbReference type="InterPro" id="IPR004513">
    <property type="entry name" value="FtsX"/>
</dbReference>
<dbReference type="GO" id="GO:0051301">
    <property type="term" value="P:cell division"/>
    <property type="evidence" value="ECO:0007669"/>
    <property type="project" value="UniProtKB-KW"/>
</dbReference>
<dbReference type="PANTHER" id="PTHR47755">
    <property type="entry name" value="CELL DIVISION PROTEIN FTSX"/>
    <property type="match status" value="1"/>
</dbReference>
<protein>
    <recommendedName>
        <fullName evidence="3 10">Cell division protein FtsX</fullName>
    </recommendedName>
</protein>
<evidence type="ECO:0000256" key="4">
    <source>
        <dbReference type="ARBA" id="ARBA00022475"/>
    </source>
</evidence>
<dbReference type="Pfam" id="PF02687">
    <property type="entry name" value="FtsX"/>
    <property type="match status" value="1"/>
</dbReference>
<dbReference type="AlphaFoldDB" id="A0A1F8EGQ7"/>
<name>A0A1F8EGQ7_9BACT</name>
<sequence>MNPVRSLARDKVASPKDLGGATSYGMKESLKRIWSTGWTNFKRNSYLSLGTTGVMVLVLLLFSALIAINFLSLKVVTSLQEKVDITAYFKPDATEEEIMKIKEDIDELEEVVRVEYISREQALEGFKANHAGDVLIQESLAELGSNPLQASLNIKATETSQYSAIVTYLEANKFRSLIDKINFYENEQVISRVESISTGLQNWGFILTMALALVAVLVTFNTIRLTIFNQRQEIEIMKLVGGSSWHIKAPFLVEGGLYGMFAAVVTLVIFYPVVYLVSPKMEMLMPNASLMGYFGSNAFQYIILVFSAGILLGVASSTIAIRRFLKV</sequence>
<evidence type="ECO:0000256" key="2">
    <source>
        <dbReference type="ARBA" id="ARBA00007379"/>
    </source>
</evidence>
<keyword evidence="6 11" id="KW-0812">Transmembrane</keyword>
<evidence type="ECO:0000256" key="7">
    <source>
        <dbReference type="ARBA" id="ARBA00022989"/>
    </source>
</evidence>
<dbReference type="PIRSF" id="PIRSF003097">
    <property type="entry name" value="FtsX"/>
    <property type="match status" value="1"/>
</dbReference>
<dbReference type="Proteomes" id="UP000177117">
    <property type="component" value="Unassembled WGS sequence"/>
</dbReference>
<reference evidence="14 15" key="1">
    <citation type="journal article" date="2016" name="Nat. Commun.">
        <title>Thousands of microbial genomes shed light on interconnected biogeochemical processes in an aquifer system.</title>
        <authorList>
            <person name="Anantharaman K."/>
            <person name="Brown C.T."/>
            <person name="Hug L.A."/>
            <person name="Sharon I."/>
            <person name="Castelle C.J."/>
            <person name="Probst A.J."/>
            <person name="Thomas B.C."/>
            <person name="Singh A."/>
            <person name="Wilkins M.J."/>
            <person name="Karaoz U."/>
            <person name="Brodie E.L."/>
            <person name="Williams K.H."/>
            <person name="Hubbard S.S."/>
            <person name="Banfield J.F."/>
        </authorList>
    </citation>
    <scope>NUCLEOTIDE SEQUENCE [LARGE SCALE GENOMIC DNA]</scope>
</reference>
<feature type="domain" description="ABC3 transporter permease C-terminal" evidence="12">
    <location>
        <begin position="207"/>
        <end position="326"/>
    </location>
</feature>
<dbReference type="InterPro" id="IPR040690">
    <property type="entry name" value="FtsX_ECD"/>
</dbReference>
<dbReference type="InterPro" id="IPR003838">
    <property type="entry name" value="ABC3_permease_C"/>
</dbReference>
<dbReference type="EMBL" id="MGJD01000031">
    <property type="protein sequence ID" value="OGN00017.1"/>
    <property type="molecule type" value="Genomic_DNA"/>
</dbReference>
<evidence type="ECO:0000313" key="15">
    <source>
        <dbReference type="Proteomes" id="UP000177117"/>
    </source>
</evidence>
<dbReference type="PANTHER" id="PTHR47755:SF1">
    <property type="entry name" value="CELL DIVISION PROTEIN FTSX"/>
    <property type="match status" value="1"/>
</dbReference>
<comment type="similarity">
    <text evidence="2 10">Belongs to the ABC-4 integral membrane protein family. FtsX subfamily.</text>
</comment>
<evidence type="ECO:0000256" key="10">
    <source>
        <dbReference type="PIRNR" id="PIRNR003097"/>
    </source>
</evidence>
<keyword evidence="8 10" id="KW-0472">Membrane</keyword>